<organism evidence="2">
    <name type="scientific">hydrothermal vent metagenome</name>
    <dbReference type="NCBI Taxonomy" id="652676"/>
    <lineage>
        <taxon>unclassified sequences</taxon>
        <taxon>metagenomes</taxon>
        <taxon>ecological metagenomes</taxon>
    </lineage>
</organism>
<reference evidence="2" key="1">
    <citation type="submission" date="2018-06" db="EMBL/GenBank/DDBJ databases">
        <authorList>
            <person name="Zhirakovskaya E."/>
        </authorList>
    </citation>
    <scope>NUCLEOTIDE SEQUENCE</scope>
</reference>
<feature type="non-terminal residue" evidence="2">
    <location>
        <position position="1"/>
    </location>
</feature>
<evidence type="ECO:0000313" key="2">
    <source>
        <dbReference type="EMBL" id="VAW62291.1"/>
    </source>
</evidence>
<name>A0A3B0X3H3_9ZZZZ</name>
<evidence type="ECO:0000256" key="1">
    <source>
        <dbReference type="SAM" id="Phobius"/>
    </source>
</evidence>
<gene>
    <name evidence="2" type="ORF">MNBD_GAMMA11-523</name>
</gene>
<accession>A0A3B0X3H3</accession>
<dbReference type="AlphaFoldDB" id="A0A3B0X3H3"/>
<sequence length="71" mass="7358">TGQIAGMVGAYGNIGAVLFLTVFSFVSPSVFFITIACGIAFAALASMFLDEPKGSMAEILPDGTVQMIDVH</sequence>
<proteinExistence type="predicted"/>
<keyword evidence="1" id="KW-1133">Transmembrane helix</keyword>
<keyword evidence="1" id="KW-0472">Membrane</keyword>
<feature type="transmembrane region" description="Helical" evidence="1">
    <location>
        <begin position="31"/>
        <end position="49"/>
    </location>
</feature>
<keyword evidence="1" id="KW-0812">Transmembrane</keyword>
<feature type="transmembrane region" description="Helical" evidence="1">
    <location>
        <begin position="7"/>
        <end position="25"/>
    </location>
</feature>
<protein>
    <submittedName>
        <fullName evidence="2">Nitrate/nitrite transporter</fullName>
    </submittedName>
</protein>
<dbReference type="EMBL" id="UOFG01000165">
    <property type="protein sequence ID" value="VAW62291.1"/>
    <property type="molecule type" value="Genomic_DNA"/>
</dbReference>